<evidence type="ECO:0000313" key="2">
    <source>
        <dbReference type="EMBL" id="NEY72111.1"/>
    </source>
</evidence>
<dbReference type="Gene3D" id="1.10.3210.10">
    <property type="entry name" value="Hypothetical protein af1432"/>
    <property type="match status" value="1"/>
</dbReference>
<organism evidence="2 3">
    <name type="scientific">Bacillus mesophilus</name>
    <dbReference type="NCBI Taxonomy" id="1808955"/>
    <lineage>
        <taxon>Bacteria</taxon>
        <taxon>Bacillati</taxon>
        <taxon>Bacillota</taxon>
        <taxon>Bacilli</taxon>
        <taxon>Bacillales</taxon>
        <taxon>Bacillaceae</taxon>
        <taxon>Bacillus</taxon>
    </lineage>
</organism>
<dbReference type="InterPro" id="IPR037522">
    <property type="entry name" value="HD_GYP_dom"/>
</dbReference>
<dbReference type="SUPFAM" id="SSF109604">
    <property type="entry name" value="HD-domain/PDEase-like"/>
    <property type="match status" value="1"/>
</dbReference>
<comment type="caution">
    <text evidence="2">The sequence shown here is derived from an EMBL/GenBank/DDBJ whole genome shotgun (WGS) entry which is preliminary data.</text>
</comment>
<dbReference type="PANTHER" id="PTHR43155">
    <property type="entry name" value="CYCLIC DI-GMP PHOSPHODIESTERASE PA4108-RELATED"/>
    <property type="match status" value="1"/>
</dbReference>
<feature type="domain" description="HD-GYP" evidence="1">
    <location>
        <begin position="113"/>
        <end position="309"/>
    </location>
</feature>
<dbReference type="InterPro" id="IPR003607">
    <property type="entry name" value="HD/PDEase_dom"/>
</dbReference>
<dbReference type="PROSITE" id="PS51832">
    <property type="entry name" value="HD_GYP"/>
    <property type="match status" value="1"/>
</dbReference>
<name>A0A6M0Q6Y3_9BACI</name>
<keyword evidence="3" id="KW-1185">Reference proteome</keyword>
<reference evidence="2 3" key="1">
    <citation type="submission" date="2020-02" db="EMBL/GenBank/DDBJ databases">
        <title>Bacillus aquiflavi sp. nov., isolated from yellow water of strong flavor Chinese baijiu in Yibin region of China.</title>
        <authorList>
            <person name="Xie J."/>
        </authorList>
    </citation>
    <scope>NUCLEOTIDE SEQUENCE [LARGE SCALE GENOMIC DNA]</scope>
    <source>
        <strain evidence="2 3">SA4</strain>
    </source>
</reference>
<proteinExistence type="predicted"/>
<dbReference type="AlphaFoldDB" id="A0A6M0Q6Y3"/>
<dbReference type="EMBL" id="JAAIWM010000003">
    <property type="protein sequence ID" value="NEY72111.1"/>
    <property type="molecule type" value="Genomic_DNA"/>
</dbReference>
<dbReference type="Proteomes" id="UP000481043">
    <property type="component" value="Unassembled WGS sequence"/>
</dbReference>
<gene>
    <name evidence="2" type="ORF">G4D63_10280</name>
</gene>
<dbReference type="RefSeq" id="WP_163179578.1">
    <property type="nucleotide sequence ID" value="NZ_JAAIWM010000003.1"/>
</dbReference>
<dbReference type="Pfam" id="PF13487">
    <property type="entry name" value="HD_5"/>
    <property type="match status" value="1"/>
</dbReference>
<evidence type="ECO:0000259" key="1">
    <source>
        <dbReference type="PROSITE" id="PS51832"/>
    </source>
</evidence>
<evidence type="ECO:0000313" key="3">
    <source>
        <dbReference type="Proteomes" id="UP000481043"/>
    </source>
</evidence>
<dbReference type="PANTHER" id="PTHR43155:SF2">
    <property type="entry name" value="CYCLIC DI-GMP PHOSPHODIESTERASE PA4108"/>
    <property type="match status" value="1"/>
</dbReference>
<protein>
    <submittedName>
        <fullName evidence="2">HD-GYP domain-containing protein</fullName>
    </submittedName>
</protein>
<accession>A0A6M0Q6Y3</accession>
<sequence length="371" mass="41686">MRLVSTKYLKPGMILDKAVFNEKGNILINQGIPLTSGMIRRLQELGITFLYIADRRTKDIKSKNTVSDKIHNKSIKSIENTFKQIKSGKPIEHAYILEKSTKEFKGVIHSVLSELKGSKELLSLLSEVMIYDHYIFSHSFNVTLYSLKIGMELKLKEKQLEALGLGALLHDVGKMMIPADILSKPGRLTEDEFQEMKKHSFYGYELIKNIPTISLTAAHCALLHHERLDGSGYPRGVKGPDIHLFGKILAVADVFDAVTSNRSYRPAMLPHEGLEILYAGAGKLFDVEIINAFRRAIVVYPEGLTVTLHDGRTGVVARQNTGYCDRPVIRILEEENVIVDSYEVDLTKELDLMIVKCSLVSDQLTGDEEKI</sequence>
<dbReference type="SMART" id="SM00471">
    <property type="entry name" value="HDc"/>
    <property type="match status" value="1"/>
</dbReference>
<dbReference type="CDD" id="cd00077">
    <property type="entry name" value="HDc"/>
    <property type="match status" value="1"/>
</dbReference>